<comment type="caution">
    <text evidence="1">The sequence shown here is derived from an EMBL/GenBank/DDBJ whole genome shotgun (WGS) entry which is preliminary data.</text>
</comment>
<protein>
    <submittedName>
        <fullName evidence="1">Phospholipase A2 inhibitor subunit gamma B</fullName>
    </submittedName>
</protein>
<sequence length="63" mass="6775">GFTGTGALRCGQQFDPSITYTVPVTLPPLSITGPTDMATIKQPITSPFPRDDAVHHGCLFSWK</sequence>
<name>A0A8J4XDV1_CLAMG</name>
<feature type="non-terminal residue" evidence="1">
    <location>
        <position position="63"/>
    </location>
</feature>
<proteinExistence type="predicted"/>
<dbReference type="EMBL" id="QNUK01000153">
    <property type="protein sequence ID" value="KAF5899850.1"/>
    <property type="molecule type" value="Genomic_DNA"/>
</dbReference>
<accession>A0A8J4XDV1</accession>
<gene>
    <name evidence="1" type="ORF">DAT39_010440</name>
</gene>
<keyword evidence="2" id="KW-1185">Reference proteome</keyword>
<dbReference type="AlphaFoldDB" id="A0A8J4XDV1"/>
<reference evidence="1" key="1">
    <citation type="submission" date="2020-07" db="EMBL/GenBank/DDBJ databases">
        <title>Clarias magur genome sequencing, assembly and annotation.</title>
        <authorList>
            <person name="Kushwaha B."/>
            <person name="Kumar R."/>
            <person name="Das P."/>
            <person name="Joshi C.G."/>
            <person name="Kumar D."/>
            <person name="Nagpure N.S."/>
            <person name="Pandey M."/>
            <person name="Agarwal S."/>
            <person name="Srivastava S."/>
            <person name="Singh M."/>
            <person name="Sahoo L."/>
            <person name="Jayasankar P."/>
            <person name="Meher P.K."/>
            <person name="Koringa P.G."/>
            <person name="Iquebal M.A."/>
            <person name="Das S.P."/>
            <person name="Bit A."/>
            <person name="Patnaik S."/>
            <person name="Patel N."/>
            <person name="Shah T.M."/>
            <person name="Hinsu A."/>
            <person name="Jena J.K."/>
        </authorList>
    </citation>
    <scope>NUCLEOTIDE SEQUENCE</scope>
    <source>
        <strain evidence="1">CIFAMagur01</strain>
        <tissue evidence="1">Testis</tissue>
    </source>
</reference>
<evidence type="ECO:0000313" key="2">
    <source>
        <dbReference type="Proteomes" id="UP000727407"/>
    </source>
</evidence>
<dbReference type="Proteomes" id="UP000727407">
    <property type="component" value="Unassembled WGS sequence"/>
</dbReference>
<organism evidence="1 2">
    <name type="scientific">Clarias magur</name>
    <name type="common">Asian catfish</name>
    <name type="synonym">Macropteronotus magur</name>
    <dbReference type="NCBI Taxonomy" id="1594786"/>
    <lineage>
        <taxon>Eukaryota</taxon>
        <taxon>Metazoa</taxon>
        <taxon>Chordata</taxon>
        <taxon>Craniata</taxon>
        <taxon>Vertebrata</taxon>
        <taxon>Euteleostomi</taxon>
        <taxon>Actinopterygii</taxon>
        <taxon>Neopterygii</taxon>
        <taxon>Teleostei</taxon>
        <taxon>Ostariophysi</taxon>
        <taxon>Siluriformes</taxon>
        <taxon>Clariidae</taxon>
        <taxon>Clarias</taxon>
    </lineage>
</organism>
<feature type="non-terminal residue" evidence="1">
    <location>
        <position position="1"/>
    </location>
</feature>
<evidence type="ECO:0000313" key="1">
    <source>
        <dbReference type="EMBL" id="KAF5899850.1"/>
    </source>
</evidence>